<dbReference type="InterPro" id="IPR003439">
    <property type="entry name" value="ABC_transporter-like_ATP-bd"/>
</dbReference>
<keyword evidence="8" id="KW-1185">Reference proteome</keyword>
<dbReference type="InterPro" id="IPR027417">
    <property type="entry name" value="P-loop_NTPase"/>
</dbReference>
<dbReference type="Pfam" id="PF00005">
    <property type="entry name" value="ABC_tran"/>
    <property type="match status" value="1"/>
</dbReference>
<reference evidence="7 8" key="1">
    <citation type="journal article" date="2010" name="J. Bacteriol.">
        <title>Complete genome sequence of "Candidatus Puniceispirillum marinum" IMCC1322, a representative of the SAR116 clade in the Alphaproteobacteria.</title>
        <authorList>
            <person name="Oh H.M."/>
            <person name="Kwon K.K."/>
            <person name="Kang I."/>
            <person name="Kang S.G."/>
            <person name="Lee J.H."/>
            <person name="Kim S.J."/>
            <person name="Cho J.C."/>
        </authorList>
    </citation>
    <scope>NUCLEOTIDE SEQUENCE [LARGE SCALE GENOMIC DNA]</scope>
    <source>
        <strain evidence="7 8">IMCC1322</strain>
    </source>
</reference>
<dbReference type="EMBL" id="CP001751">
    <property type="protein sequence ID" value="ADE40027.1"/>
    <property type="molecule type" value="Genomic_DNA"/>
</dbReference>
<gene>
    <name evidence="7" type="ordered locus">SAR116_1784</name>
</gene>
<dbReference type="SMART" id="SM00382">
    <property type="entry name" value="AAA"/>
    <property type="match status" value="1"/>
</dbReference>
<evidence type="ECO:0000256" key="4">
    <source>
        <dbReference type="ARBA" id="ARBA00022840"/>
    </source>
</evidence>
<dbReference type="SUPFAM" id="SSF52540">
    <property type="entry name" value="P-loop containing nucleoside triphosphate hydrolases"/>
    <property type="match status" value="1"/>
</dbReference>
<keyword evidence="4" id="KW-0067">ATP-binding</keyword>
<keyword evidence="5" id="KW-0029">Amino-acid transport</keyword>
<feature type="domain" description="ABC transporter" evidence="6">
    <location>
        <begin position="11"/>
        <end position="240"/>
    </location>
</feature>
<dbReference type="InterPro" id="IPR052156">
    <property type="entry name" value="BCAA_Transport_ATP-bd_LivF"/>
</dbReference>
<dbReference type="GO" id="GO:0015658">
    <property type="term" value="F:branched-chain amino acid transmembrane transporter activity"/>
    <property type="evidence" value="ECO:0007669"/>
    <property type="project" value="TreeGrafter"/>
</dbReference>
<dbReference type="PANTHER" id="PTHR43820">
    <property type="entry name" value="HIGH-AFFINITY BRANCHED-CHAIN AMINO ACID TRANSPORT ATP-BINDING PROTEIN LIVF"/>
    <property type="match status" value="1"/>
</dbReference>
<dbReference type="GO" id="GO:0015807">
    <property type="term" value="P:L-amino acid transport"/>
    <property type="evidence" value="ECO:0007669"/>
    <property type="project" value="TreeGrafter"/>
</dbReference>
<evidence type="ECO:0000256" key="2">
    <source>
        <dbReference type="ARBA" id="ARBA00022448"/>
    </source>
</evidence>
<accession>D5BMI4</accession>
<keyword evidence="2" id="KW-0813">Transport</keyword>
<sequence>MATGTSPRSCLKIQDLNVHYGSSYAVQNATIVLDAAKPLSIVGRNGMGKTTLCNAIMGLLPVTSGTLEFHGIDITSRSPDDRAKLGIGYVPQGRRLFRSLTTDEHLRLIANPKANGKWTIERIYDIFPRLKERRTHLGDELSGGEKQMLAIGRALLLNPNLLIMDEPTEGLAPVIVEQVVTLLQKLSADGIALLIIEQNLQVALQVADHVGIMVNGAIVEYLPSATLATDPDLQQRHLGIGVNNTSTQPKTAKAL</sequence>
<dbReference type="GO" id="GO:0016887">
    <property type="term" value="F:ATP hydrolysis activity"/>
    <property type="evidence" value="ECO:0007669"/>
    <property type="project" value="InterPro"/>
</dbReference>
<evidence type="ECO:0000256" key="3">
    <source>
        <dbReference type="ARBA" id="ARBA00022741"/>
    </source>
</evidence>
<dbReference type="eggNOG" id="COG0410">
    <property type="taxonomic scope" value="Bacteria"/>
</dbReference>
<evidence type="ECO:0000313" key="7">
    <source>
        <dbReference type="EMBL" id="ADE40027.1"/>
    </source>
</evidence>
<dbReference type="KEGG" id="apb:SAR116_1784"/>
<evidence type="ECO:0000256" key="5">
    <source>
        <dbReference type="ARBA" id="ARBA00022970"/>
    </source>
</evidence>
<keyword evidence="3" id="KW-0547">Nucleotide-binding</keyword>
<dbReference type="STRING" id="488538.SAR116_1784"/>
<dbReference type="Gene3D" id="3.40.50.300">
    <property type="entry name" value="P-loop containing nucleotide triphosphate hydrolases"/>
    <property type="match status" value="1"/>
</dbReference>
<dbReference type="RefSeq" id="WP_013046654.1">
    <property type="nucleotide sequence ID" value="NC_014010.1"/>
</dbReference>
<dbReference type="AlphaFoldDB" id="D5BMI4"/>
<organism evidence="7 8">
    <name type="scientific">Puniceispirillum marinum (strain IMCC1322)</name>
    <dbReference type="NCBI Taxonomy" id="488538"/>
    <lineage>
        <taxon>Bacteria</taxon>
        <taxon>Pseudomonadati</taxon>
        <taxon>Pseudomonadota</taxon>
        <taxon>Alphaproteobacteria</taxon>
        <taxon>Candidatus Puniceispirillales</taxon>
        <taxon>Candidatus Puniceispirillaceae</taxon>
        <taxon>Candidatus Puniceispirillum</taxon>
    </lineage>
</organism>
<evidence type="ECO:0000259" key="6">
    <source>
        <dbReference type="PROSITE" id="PS50893"/>
    </source>
</evidence>
<comment type="similarity">
    <text evidence="1">Belongs to the ABC transporter superfamily.</text>
</comment>
<dbReference type="CDD" id="cd03224">
    <property type="entry name" value="ABC_TM1139_LivF_branched"/>
    <property type="match status" value="1"/>
</dbReference>
<protein>
    <recommendedName>
        <fullName evidence="6">ABC transporter domain-containing protein</fullName>
    </recommendedName>
</protein>
<dbReference type="HOGENOM" id="CLU_000604_1_2_5"/>
<dbReference type="GO" id="GO:0005524">
    <property type="term" value="F:ATP binding"/>
    <property type="evidence" value="ECO:0007669"/>
    <property type="project" value="UniProtKB-KW"/>
</dbReference>
<dbReference type="PROSITE" id="PS00211">
    <property type="entry name" value="ABC_TRANSPORTER_1"/>
    <property type="match status" value="1"/>
</dbReference>
<dbReference type="Proteomes" id="UP000007460">
    <property type="component" value="Chromosome"/>
</dbReference>
<evidence type="ECO:0000256" key="1">
    <source>
        <dbReference type="ARBA" id="ARBA00005417"/>
    </source>
</evidence>
<dbReference type="PANTHER" id="PTHR43820:SF2">
    <property type="entry name" value="ABC TRANSPORTER ATP-BINDING PROTEIN"/>
    <property type="match status" value="1"/>
</dbReference>
<dbReference type="PROSITE" id="PS50893">
    <property type="entry name" value="ABC_TRANSPORTER_2"/>
    <property type="match status" value="1"/>
</dbReference>
<proteinExistence type="inferred from homology"/>
<dbReference type="InterPro" id="IPR017871">
    <property type="entry name" value="ABC_transporter-like_CS"/>
</dbReference>
<name>D5BMI4_PUNMI</name>
<evidence type="ECO:0000313" key="8">
    <source>
        <dbReference type="Proteomes" id="UP000007460"/>
    </source>
</evidence>
<dbReference type="InterPro" id="IPR003593">
    <property type="entry name" value="AAA+_ATPase"/>
</dbReference>